<dbReference type="InterPro" id="IPR001128">
    <property type="entry name" value="Cyt_P450"/>
</dbReference>
<dbReference type="GO" id="GO:0016705">
    <property type="term" value="F:oxidoreductase activity, acting on paired donors, with incorporation or reduction of molecular oxygen"/>
    <property type="evidence" value="ECO:0007669"/>
    <property type="project" value="InterPro"/>
</dbReference>
<keyword evidence="2 7" id="KW-0349">Heme</keyword>
<comment type="similarity">
    <text evidence="1 8">Belongs to the cytochrome P450 family.</text>
</comment>
<dbReference type="InterPro" id="IPR017972">
    <property type="entry name" value="Cyt_P450_CS"/>
</dbReference>
<dbReference type="PANTHER" id="PTHR24291:SF50">
    <property type="entry name" value="BIFUNCTIONAL ALBAFLAVENONE MONOOXYGENASE_TERPENE SYNTHASE"/>
    <property type="match status" value="1"/>
</dbReference>
<dbReference type="InterPro" id="IPR050196">
    <property type="entry name" value="Cytochrome_P450_Monoox"/>
</dbReference>
<evidence type="ECO:0000256" key="8">
    <source>
        <dbReference type="RuleBase" id="RU000461"/>
    </source>
</evidence>
<evidence type="ECO:0000313" key="11">
    <source>
        <dbReference type="Proteomes" id="UP000266861"/>
    </source>
</evidence>
<evidence type="ECO:0008006" key="12">
    <source>
        <dbReference type="Google" id="ProtNLM"/>
    </source>
</evidence>
<keyword evidence="3 7" id="KW-0479">Metal-binding</keyword>
<dbReference type="AlphaFoldDB" id="A0A397HDT0"/>
<keyword evidence="6 8" id="KW-0503">Monooxygenase</keyword>
<evidence type="ECO:0000256" key="6">
    <source>
        <dbReference type="ARBA" id="ARBA00023033"/>
    </source>
</evidence>
<reference evidence="10 11" key="1">
    <citation type="submission" date="2018-08" db="EMBL/GenBank/DDBJ databases">
        <title>Genome and evolution of the arbuscular mycorrhizal fungus Diversispora epigaea (formerly Glomus versiforme) and its bacterial endosymbionts.</title>
        <authorList>
            <person name="Sun X."/>
            <person name="Fei Z."/>
            <person name="Harrison M."/>
        </authorList>
    </citation>
    <scope>NUCLEOTIDE SEQUENCE [LARGE SCALE GENOMIC DNA]</scope>
    <source>
        <strain evidence="10 11">IT104</strain>
    </source>
</reference>
<feature type="transmembrane region" description="Helical" evidence="9">
    <location>
        <begin position="6"/>
        <end position="24"/>
    </location>
</feature>
<comment type="cofactor">
    <cofactor evidence="7">
        <name>heme</name>
        <dbReference type="ChEBI" id="CHEBI:30413"/>
    </cofactor>
</comment>
<dbReference type="PRINTS" id="PR00463">
    <property type="entry name" value="EP450I"/>
</dbReference>
<dbReference type="GO" id="GO:0004497">
    <property type="term" value="F:monooxygenase activity"/>
    <property type="evidence" value="ECO:0007669"/>
    <property type="project" value="UniProtKB-KW"/>
</dbReference>
<protein>
    <recommendedName>
        <fullName evidence="12">Cytochrome P450</fullName>
    </recommendedName>
</protein>
<evidence type="ECO:0000256" key="5">
    <source>
        <dbReference type="ARBA" id="ARBA00023004"/>
    </source>
</evidence>
<dbReference type="PROSITE" id="PS00086">
    <property type="entry name" value="CYTOCHROME_P450"/>
    <property type="match status" value="1"/>
</dbReference>
<dbReference type="STRING" id="1348612.A0A397HDT0"/>
<keyword evidence="9" id="KW-1133">Transmembrane helix</keyword>
<dbReference type="InterPro" id="IPR036396">
    <property type="entry name" value="Cyt_P450_sf"/>
</dbReference>
<keyword evidence="11" id="KW-1185">Reference proteome</keyword>
<dbReference type="Proteomes" id="UP000266861">
    <property type="component" value="Unassembled WGS sequence"/>
</dbReference>
<keyword evidence="9" id="KW-0472">Membrane</keyword>
<dbReference type="Gene3D" id="1.10.630.10">
    <property type="entry name" value="Cytochrome P450"/>
    <property type="match status" value="1"/>
</dbReference>
<comment type="caution">
    <text evidence="10">The sequence shown here is derived from an EMBL/GenBank/DDBJ whole genome shotgun (WGS) entry which is preliminary data.</text>
</comment>
<evidence type="ECO:0000256" key="9">
    <source>
        <dbReference type="SAM" id="Phobius"/>
    </source>
</evidence>
<dbReference type="InterPro" id="IPR002401">
    <property type="entry name" value="Cyt_P450_E_grp-I"/>
</dbReference>
<dbReference type="PANTHER" id="PTHR24291">
    <property type="entry name" value="CYTOCHROME P450 FAMILY 4"/>
    <property type="match status" value="1"/>
</dbReference>
<accession>A0A397HDT0</accession>
<evidence type="ECO:0000256" key="3">
    <source>
        <dbReference type="ARBA" id="ARBA00022723"/>
    </source>
</evidence>
<keyword evidence="4 8" id="KW-0560">Oxidoreductase</keyword>
<proteinExistence type="inferred from homology"/>
<evidence type="ECO:0000313" key="10">
    <source>
        <dbReference type="EMBL" id="RHZ60979.1"/>
    </source>
</evidence>
<dbReference type="Pfam" id="PF00067">
    <property type="entry name" value="p450"/>
    <property type="match status" value="1"/>
</dbReference>
<sequence>MIFIYGVYFFLFYSLYYFFKKIFIISPELRQIPSLPLIQNIQFDLKFYLAGEPLLYVIRHYLIESLNKHGILKYYDLLIGKWVIVVSKPELMKEIFQKSDVFQKLERNKQKVSEAELKFFGYNNILFEINEAHLRHRRVSNPAFSHSWPPELFGNLAIELFEVMDKEFEKSPTFDIFHFTKSFTLDALGLAAFGYNFRGIRKSGNELEKAYLMAVDGMSDKKYNLFPVLEKIPGFRRSELFNRLDYLNDVILDIIKERKQILKFKKANNDNDDYEGPRDLLYYMLKAEETQDDLKSRLTTEELLNDMKIFLVAGHDTTAIALAAAIYFLGMNQECQEKAREESIRILGDEKKNIIPNSEQIKELKYINMVIKETMRIHPPASVTGFRRANKDTRIGKYVIKEGTIVEPQIYALHHSEESWEDSYKFKPERFSNEKDTANKHLPFGGGNRMCIGMNFSLAEQRVFLTMFVRKYSWKITEPSIHKDKLQTKPTLLTLAVPRNLEIDFERRY</sequence>
<keyword evidence="5 7" id="KW-0408">Iron</keyword>
<dbReference type="EMBL" id="PQFF01000320">
    <property type="protein sequence ID" value="RHZ60979.1"/>
    <property type="molecule type" value="Genomic_DNA"/>
</dbReference>
<dbReference type="PRINTS" id="PR00385">
    <property type="entry name" value="P450"/>
</dbReference>
<name>A0A397HDT0_9GLOM</name>
<dbReference type="GO" id="GO:0020037">
    <property type="term" value="F:heme binding"/>
    <property type="evidence" value="ECO:0007669"/>
    <property type="project" value="InterPro"/>
</dbReference>
<dbReference type="GO" id="GO:0005506">
    <property type="term" value="F:iron ion binding"/>
    <property type="evidence" value="ECO:0007669"/>
    <property type="project" value="InterPro"/>
</dbReference>
<evidence type="ECO:0000256" key="7">
    <source>
        <dbReference type="PIRSR" id="PIRSR602401-1"/>
    </source>
</evidence>
<dbReference type="OrthoDB" id="1470350at2759"/>
<organism evidence="10 11">
    <name type="scientific">Diversispora epigaea</name>
    <dbReference type="NCBI Taxonomy" id="1348612"/>
    <lineage>
        <taxon>Eukaryota</taxon>
        <taxon>Fungi</taxon>
        <taxon>Fungi incertae sedis</taxon>
        <taxon>Mucoromycota</taxon>
        <taxon>Glomeromycotina</taxon>
        <taxon>Glomeromycetes</taxon>
        <taxon>Diversisporales</taxon>
        <taxon>Diversisporaceae</taxon>
        <taxon>Diversispora</taxon>
    </lineage>
</organism>
<evidence type="ECO:0000256" key="2">
    <source>
        <dbReference type="ARBA" id="ARBA00022617"/>
    </source>
</evidence>
<feature type="binding site" description="axial binding residue" evidence="7">
    <location>
        <position position="451"/>
    </location>
    <ligand>
        <name>heme</name>
        <dbReference type="ChEBI" id="CHEBI:30413"/>
    </ligand>
    <ligandPart>
        <name>Fe</name>
        <dbReference type="ChEBI" id="CHEBI:18248"/>
    </ligandPart>
</feature>
<keyword evidence="9" id="KW-0812">Transmembrane</keyword>
<gene>
    <name evidence="10" type="ORF">Glove_350g73</name>
</gene>
<dbReference type="SUPFAM" id="SSF48264">
    <property type="entry name" value="Cytochrome P450"/>
    <property type="match status" value="1"/>
</dbReference>
<evidence type="ECO:0000256" key="1">
    <source>
        <dbReference type="ARBA" id="ARBA00010617"/>
    </source>
</evidence>
<evidence type="ECO:0000256" key="4">
    <source>
        <dbReference type="ARBA" id="ARBA00023002"/>
    </source>
</evidence>